<accession>A0A6A6AXG1</accession>
<evidence type="ECO:0008006" key="4">
    <source>
        <dbReference type="Google" id="ProtNLM"/>
    </source>
</evidence>
<dbReference type="EMBL" id="ML995560">
    <property type="protein sequence ID" value="KAF2135665.1"/>
    <property type="molecule type" value="Genomic_DNA"/>
</dbReference>
<dbReference type="AlphaFoldDB" id="A0A6A6AXG1"/>
<dbReference type="GeneID" id="54298983"/>
<evidence type="ECO:0000256" key="1">
    <source>
        <dbReference type="SAM" id="SignalP"/>
    </source>
</evidence>
<gene>
    <name evidence="2" type="ORF">K452DRAFT_293043</name>
</gene>
<dbReference type="Proteomes" id="UP000799438">
    <property type="component" value="Unassembled WGS sequence"/>
</dbReference>
<feature type="chain" id="PRO_5025353866" description="Invertebrate defensins family profile domain-containing protein" evidence="1">
    <location>
        <begin position="20"/>
        <end position="86"/>
    </location>
</feature>
<organism evidence="2 3">
    <name type="scientific">Aplosporella prunicola CBS 121167</name>
    <dbReference type="NCBI Taxonomy" id="1176127"/>
    <lineage>
        <taxon>Eukaryota</taxon>
        <taxon>Fungi</taxon>
        <taxon>Dikarya</taxon>
        <taxon>Ascomycota</taxon>
        <taxon>Pezizomycotina</taxon>
        <taxon>Dothideomycetes</taxon>
        <taxon>Dothideomycetes incertae sedis</taxon>
        <taxon>Botryosphaeriales</taxon>
        <taxon>Aplosporellaceae</taxon>
        <taxon>Aplosporella</taxon>
    </lineage>
</organism>
<proteinExistence type="predicted"/>
<sequence length="86" mass="8990">MLFKPVALATALLAFTAIAAPNENIDTEKRADMAKKPPRLQCTGEGTIVNECRQWCGCSSTGIFCTGGAATAARCTAHCRCVAALV</sequence>
<protein>
    <recommendedName>
        <fullName evidence="4">Invertebrate defensins family profile domain-containing protein</fullName>
    </recommendedName>
</protein>
<reference evidence="2" key="1">
    <citation type="journal article" date="2020" name="Stud. Mycol.">
        <title>101 Dothideomycetes genomes: a test case for predicting lifestyles and emergence of pathogens.</title>
        <authorList>
            <person name="Haridas S."/>
            <person name="Albert R."/>
            <person name="Binder M."/>
            <person name="Bloem J."/>
            <person name="Labutti K."/>
            <person name="Salamov A."/>
            <person name="Andreopoulos B."/>
            <person name="Baker S."/>
            <person name="Barry K."/>
            <person name="Bills G."/>
            <person name="Bluhm B."/>
            <person name="Cannon C."/>
            <person name="Castanera R."/>
            <person name="Culley D."/>
            <person name="Daum C."/>
            <person name="Ezra D."/>
            <person name="Gonzalez J."/>
            <person name="Henrissat B."/>
            <person name="Kuo A."/>
            <person name="Liang C."/>
            <person name="Lipzen A."/>
            <person name="Lutzoni F."/>
            <person name="Magnuson J."/>
            <person name="Mondo S."/>
            <person name="Nolan M."/>
            <person name="Ohm R."/>
            <person name="Pangilinan J."/>
            <person name="Park H.-J."/>
            <person name="Ramirez L."/>
            <person name="Alfaro M."/>
            <person name="Sun H."/>
            <person name="Tritt A."/>
            <person name="Yoshinaga Y."/>
            <person name="Zwiers L.-H."/>
            <person name="Turgeon B."/>
            <person name="Goodwin S."/>
            <person name="Spatafora J."/>
            <person name="Crous P."/>
            <person name="Grigoriev I."/>
        </authorList>
    </citation>
    <scope>NUCLEOTIDE SEQUENCE</scope>
    <source>
        <strain evidence="2">CBS 121167</strain>
    </source>
</reference>
<feature type="signal peptide" evidence="1">
    <location>
        <begin position="1"/>
        <end position="19"/>
    </location>
</feature>
<keyword evidence="3" id="KW-1185">Reference proteome</keyword>
<keyword evidence="1" id="KW-0732">Signal</keyword>
<name>A0A6A6AXG1_9PEZI</name>
<evidence type="ECO:0000313" key="3">
    <source>
        <dbReference type="Proteomes" id="UP000799438"/>
    </source>
</evidence>
<evidence type="ECO:0000313" key="2">
    <source>
        <dbReference type="EMBL" id="KAF2135665.1"/>
    </source>
</evidence>
<dbReference type="RefSeq" id="XP_033391383.1">
    <property type="nucleotide sequence ID" value="XM_033541487.1"/>
</dbReference>